<name>A0A238X9L5_HALEZ</name>
<dbReference type="Proteomes" id="UP000198297">
    <property type="component" value="Unassembled WGS sequence"/>
</dbReference>
<protein>
    <recommendedName>
        <fullName evidence="4">DUF2250 domain-containing protein</fullName>
    </recommendedName>
</protein>
<dbReference type="InterPro" id="IPR036388">
    <property type="entry name" value="WH-like_DNA-bd_sf"/>
</dbReference>
<dbReference type="Gene3D" id="1.10.10.10">
    <property type="entry name" value="Winged helix-like DNA-binding domain superfamily/Winged helix DNA-binding domain"/>
    <property type="match status" value="1"/>
</dbReference>
<dbReference type="SUPFAM" id="SSF46785">
    <property type="entry name" value="Winged helix' DNA-binding domain"/>
    <property type="match status" value="1"/>
</dbReference>
<dbReference type="InterPro" id="IPR019254">
    <property type="entry name" value="DUF2250"/>
</dbReference>
<accession>A0A238X9L5</accession>
<proteinExistence type="predicted"/>
<feature type="region of interest" description="Disordered" evidence="1">
    <location>
        <begin position="1"/>
        <end position="37"/>
    </location>
</feature>
<dbReference type="AlphaFoldDB" id="A0A238X9L5"/>
<organism evidence="2 3">
    <name type="scientific">Halorubrum ezzemoulense</name>
    <name type="common">Halorubrum chaoviator</name>
    <dbReference type="NCBI Taxonomy" id="337243"/>
    <lineage>
        <taxon>Archaea</taxon>
        <taxon>Methanobacteriati</taxon>
        <taxon>Methanobacteriota</taxon>
        <taxon>Stenosarchaea group</taxon>
        <taxon>Halobacteria</taxon>
        <taxon>Halobacteriales</taxon>
        <taxon>Haloferacaceae</taxon>
        <taxon>Halorubrum</taxon>
    </lineage>
</organism>
<gene>
    <name evidence="2" type="ORF">SAMN06266787_10474</name>
</gene>
<sequence length="111" mass="11862">MSHVTTCEMTAPDAQPVGRSGESNGDGRGESLDAPSLTRSDERLLAYLDDVGTDYPAFVASNTGLYADHVESRLEALAAAGLVERVTGETVYRLTDAGRAALRDDCPRWSD</sequence>
<reference evidence="3" key="1">
    <citation type="submission" date="2017-06" db="EMBL/GenBank/DDBJ databases">
        <authorList>
            <person name="Varghese N."/>
            <person name="Submissions S."/>
        </authorList>
    </citation>
    <scope>NUCLEOTIDE SEQUENCE [LARGE SCALE GENOMIC DNA]</scope>
    <source>
        <strain evidence="3">DSM 19316</strain>
    </source>
</reference>
<evidence type="ECO:0000313" key="3">
    <source>
        <dbReference type="Proteomes" id="UP000198297"/>
    </source>
</evidence>
<evidence type="ECO:0000313" key="2">
    <source>
        <dbReference type="EMBL" id="SNR55736.1"/>
    </source>
</evidence>
<evidence type="ECO:0000256" key="1">
    <source>
        <dbReference type="SAM" id="MobiDB-lite"/>
    </source>
</evidence>
<evidence type="ECO:0008006" key="4">
    <source>
        <dbReference type="Google" id="ProtNLM"/>
    </source>
</evidence>
<dbReference type="InterPro" id="IPR036390">
    <property type="entry name" value="WH_DNA-bd_sf"/>
</dbReference>
<dbReference type="EMBL" id="FZNK01000004">
    <property type="protein sequence ID" value="SNR55736.1"/>
    <property type="molecule type" value="Genomic_DNA"/>
</dbReference>
<dbReference type="Pfam" id="PF10007">
    <property type="entry name" value="DUF2250"/>
    <property type="match status" value="1"/>
</dbReference>